<dbReference type="EMBL" id="JAODUP010000131">
    <property type="protein sequence ID" value="KAK2160518.1"/>
    <property type="molecule type" value="Genomic_DNA"/>
</dbReference>
<sequence>MSYENTFIYGVHTTDMDVPLDNVTQQPGKQVSTHMVKPEVPGGCPAGLEYLSTIDQVICKQETHLLEVFCPWEKNNRFRVYNTMGQQVYIIEEGENYSTALLLLLSLSLTQRGRERERERETIFIFNAIHILL</sequence>
<comment type="cofactor">
    <cofactor evidence="2">
        <name>Ca(2+)</name>
        <dbReference type="ChEBI" id="CHEBI:29108"/>
    </cofactor>
</comment>
<dbReference type="GO" id="GO:0005886">
    <property type="term" value="C:plasma membrane"/>
    <property type="evidence" value="ECO:0007669"/>
    <property type="project" value="TreeGrafter"/>
</dbReference>
<accession>A0AAD9JWA4</accession>
<keyword evidence="2" id="KW-0106">Calcium</keyword>
<name>A0AAD9JWA4_9ANNE</name>
<keyword evidence="2" id="KW-0564">Palmitate</keyword>
<comment type="similarity">
    <text evidence="1 2">Belongs to the phospholipid scramblase family.</text>
</comment>
<dbReference type="AlphaFoldDB" id="A0AAD9JWA4"/>
<organism evidence="3 4">
    <name type="scientific">Paralvinella palmiformis</name>
    <dbReference type="NCBI Taxonomy" id="53620"/>
    <lineage>
        <taxon>Eukaryota</taxon>
        <taxon>Metazoa</taxon>
        <taxon>Spiralia</taxon>
        <taxon>Lophotrochozoa</taxon>
        <taxon>Annelida</taxon>
        <taxon>Polychaeta</taxon>
        <taxon>Sedentaria</taxon>
        <taxon>Canalipalpata</taxon>
        <taxon>Terebellida</taxon>
        <taxon>Terebelliformia</taxon>
        <taxon>Alvinellidae</taxon>
        <taxon>Paralvinella</taxon>
    </lineage>
</organism>
<dbReference type="Pfam" id="PF03803">
    <property type="entry name" value="Scramblase"/>
    <property type="match status" value="1"/>
</dbReference>
<keyword evidence="2" id="KW-0449">Lipoprotein</keyword>
<dbReference type="GO" id="GO:0017128">
    <property type="term" value="F:phospholipid scramblase activity"/>
    <property type="evidence" value="ECO:0007669"/>
    <property type="project" value="InterPro"/>
</dbReference>
<protein>
    <recommendedName>
        <fullName evidence="2">Phospholipid scramblase</fullName>
    </recommendedName>
</protein>
<comment type="caution">
    <text evidence="3">The sequence shown here is derived from an EMBL/GenBank/DDBJ whole genome shotgun (WGS) entry which is preliminary data.</text>
</comment>
<dbReference type="PANTHER" id="PTHR23248">
    <property type="entry name" value="PHOSPHOLIPID SCRAMBLASE-RELATED"/>
    <property type="match status" value="1"/>
</dbReference>
<evidence type="ECO:0000256" key="2">
    <source>
        <dbReference type="RuleBase" id="RU363116"/>
    </source>
</evidence>
<comment type="function">
    <text evidence="2">May mediate accelerated ATP-independent bidirectional transbilayer migration of phospholipids upon binding calcium ions that results in a loss of phospholipid asymmetry in the plasma membrane.</text>
</comment>
<proteinExistence type="inferred from homology"/>
<dbReference type="InterPro" id="IPR005552">
    <property type="entry name" value="Scramblase"/>
</dbReference>
<evidence type="ECO:0000313" key="4">
    <source>
        <dbReference type="Proteomes" id="UP001208570"/>
    </source>
</evidence>
<gene>
    <name evidence="3" type="ORF">LSH36_131g00043</name>
</gene>
<evidence type="ECO:0000313" key="3">
    <source>
        <dbReference type="EMBL" id="KAK2160518.1"/>
    </source>
</evidence>
<dbReference type="Proteomes" id="UP001208570">
    <property type="component" value="Unassembled WGS sequence"/>
</dbReference>
<keyword evidence="4" id="KW-1185">Reference proteome</keyword>
<dbReference type="PANTHER" id="PTHR23248:SF63">
    <property type="entry name" value="PHOSPHOLIPID SCRAMBLASE"/>
    <property type="match status" value="1"/>
</dbReference>
<reference evidence="3" key="1">
    <citation type="journal article" date="2023" name="Mol. Biol. Evol.">
        <title>Third-Generation Sequencing Reveals the Adaptive Role of the Epigenome in Three Deep-Sea Polychaetes.</title>
        <authorList>
            <person name="Perez M."/>
            <person name="Aroh O."/>
            <person name="Sun Y."/>
            <person name="Lan Y."/>
            <person name="Juniper S.K."/>
            <person name="Young C.R."/>
            <person name="Angers B."/>
            <person name="Qian P.Y."/>
        </authorList>
    </citation>
    <scope>NUCLEOTIDE SEQUENCE</scope>
    <source>
        <strain evidence="3">P08H-3</strain>
    </source>
</reference>
<evidence type="ECO:0000256" key="1">
    <source>
        <dbReference type="ARBA" id="ARBA00005350"/>
    </source>
</evidence>